<protein>
    <submittedName>
        <fullName evidence="1">Uncharacterized protein</fullName>
    </submittedName>
</protein>
<keyword evidence="2" id="KW-1185">Reference proteome</keyword>
<dbReference type="EMBL" id="CP003587">
    <property type="protein sequence ID" value="AGY58043.1"/>
    <property type="molecule type" value="Genomic_DNA"/>
</dbReference>
<sequence>MTIDPTKNWLDLAVQLEEAADCDISAGLDLGAYLSEYLAEICSDRRIVHEAVLEVLLEKFGDFLSPRDLEEIAIVTQERLIAKLRQKFKPPIVA</sequence>
<evidence type="ECO:0000313" key="1">
    <source>
        <dbReference type="EMBL" id="AGY58043.1"/>
    </source>
</evidence>
<proteinExistence type="predicted"/>
<dbReference type="HOGENOM" id="CLU_2382055_0_0_3"/>
<dbReference type="STRING" id="1183438.GKIL_1797"/>
<evidence type="ECO:0000313" key="2">
    <source>
        <dbReference type="Proteomes" id="UP000017396"/>
    </source>
</evidence>
<reference evidence="1 2" key="1">
    <citation type="journal article" date="2013" name="PLoS ONE">
        <title>Cultivation and Complete Genome Sequencing of Gloeobacter kilaueensis sp. nov., from a Lava Cave in Kilauea Caldera, Hawai'i.</title>
        <authorList>
            <person name="Saw J.H."/>
            <person name="Schatz M."/>
            <person name="Brown M.V."/>
            <person name="Kunkel D.D."/>
            <person name="Foster J.S."/>
            <person name="Shick H."/>
            <person name="Christensen S."/>
            <person name="Hou S."/>
            <person name="Wan X."/>
            <person name="Donachie S.P."/>
        </authorList>
    </citation>
    <scope>NUCLEOTIDE SEQUENCE [LARGE SCALE GENOMIC DNA]</scope>
    <source>
        <strain evidence="2">JS</strain>
    </source>
</reference>
<accession>U5QGN5</accession>
<dbReference type="AlphaFoldDB" id="U5QGN5"/>
<gene>
    <name evidence="1" type="ORF">GKIL_1797</name>
</gene>
<organism evidence="1 2">
    <name type="scientific">Gloeobacter kilaueensis (strain ATCC BAA-2537 / CCAP 1431/1 / ULC 316 / JS1)</name>
    <dbReference type="NCBI Taxonomy" id="1183438"/>
    <lineage>
        <taxon>Bacteria</taxon>
        <taxon>Bacillati</taxon>
        <taxon>Cyanobacteriota</taxon>
        <taxon>Cyanophyceae</taxon>
        <taxon>Gloeobacterales</taxon>
        <taxon>Gloeobacteraceae</taxon>
        <taxon>Gloeobacter</taxon>
    </lineage>
</organism>
<dbReference type="KEGG" id="glj:GKIL_1797"/>
<dbReference type="OrthoDB" id="574735at2"/>
<dbReference type="eggNOG" id="ENOG502ZXNJ">
    <property type="taxonomic scope" value="Bacteria"/>
</dbReference>
<name>U5QGN5_GLOK1</name>
<dbReference type="Proteomes" id="UP000017396">
    <property type="component" value="Chromosome"/>
</dbReference>
<dbReference type="RefSeq" id="WP_023173167.1">
    <property type="nucleotide sequence ID" value="NC_022600.1"/>
</dbReference>